<dbReference type="FunFam" id="1.10.1520.10:FF:000001">
    <property type="entry name" value="Ribonuclease 3"/>
    <property type="match status" value="1"/>
</dbReference>
<dbReference type="SMART" id="SM00358">
    <property type="entry name" value="DSRM"/>
    <property type="match status" value="1"/>
</dbReference>
<dbReference type="SUPFAM" id="SSF69065">
    <property type="entry name" value="RNase III domain-like"/>
    <property type="match status" value="1"/>
</dbReference>
<dbReference type="CDD" id="cd00593">
    <property type="entry name" value="RIBOc"/>
    <property type="match status" value="1"/>
</dbReference>
<feature type="binding site" evidence="9">
    <location>
        <position position="130"/>
    </location>
    <ligand>
        <name>Mg(2+)</name>
        <dbReference type="ChEBI" id="CHEBI:18420"/>
    </ligand>
</feature>
<dbReference type="GO" id="GO:0006364">
    <property type="term" value="P:rRNA processing"/>
    <property type="evidence" value="ECO:0007669"/>
    <property type="project" value="UniProtKB-UniRule"/>
</dbReference>
<dbReference type="PROSITE" id="PS50137">
    <property type="entry name" value="DS_RBD"/>
    <property type="match status" value="1"/>
</dbReference>
<dbReference type="SUPFAM" id="SSF54768">
    <property type="entry name" value="dsRNA-binding domain-like"/>
    <property type="match status" value="1"/>
</dbReference>
<dbReference type="GO" id="GO:0010468">
    <property type="term" value="P:regulation of gene expression"/>
    <property type="evidence" value="ECO:0007669"/>
    <property type="project" value="TreeGrafter"/>
</dbReference>
<evidence type="ECO:0000313" key="12">
    <source>
        <dbReference type="EMBL" id="QDU71816.1"/>
    </source>
</evidence>
<name>A0A518BXY6_9BACT</name>
<keyword evidence="5 9" id="KW-0540">Nuclease</keyword>
<comment type="subcellular location">
    <subcellularLocation>
        <location evidence="9">Cytoplasm</location>
    </subcellularLocation>
</comment>
<comment type="function">
    <text evidence="9">Digests double-stranded RNA. Involved in the processing of primary rRNA transcript to yield the immediate precursors to the large and small rRNAs (23S and 16S). Processes some mRNAs, and tRNAs when they are encoded in the rRNA operon. Processes pre-crRNA and tracrRNA of type II CRISPR loci if present in the organism.</text>
</comment>
<protein>
    <recommendedName>
        <fullName evidence="9">Ribonuclease 3</fullName>
        <ecNumber evidence="9">3.1.26.3</ecNumber>
    </recommendedName>
    <alternativeName>
        <fullName evidence="9">Ribonuclease III</fullName>
        <shortName evidence="9">RNase III</shortName>
    </alternativeName>
</protein>
<keyword evidence="8 9" id="KW-0694">RNA-binding</keyword>
<comment type="caution">
    <text evidence="9">Lacks conserved residue(s) required for the propagation of feature annotation.</text>
</comment>
<feature type="binding site" evidence="9">
    <location>
        <position position="55"/>
    </location>
    <ligand>
        <name>Mg(2+)</name>
        <dbReference type="ChEBI" id="CHEBI:18420"/>
    </ligand>
</feature>
<dbReference type="EMBL" id="CP036280">
    <property type="protein sequence ID" value="QDU71816.1"/>
    <property type="molecule type" value="Genomic_DNA"/>
</dbReference>
<keyword evidence="9" id="KW-0819">tRNA processing</keyword>
<evidence type="ECO:0000256" key="3">
    <source>
        <dbReference type="ARBA" id="ARBA00022552"/>
    </source>
</evidence>
<keyword evidence="7 9" id="KW-0378">Hydrolase</keyword>
<feature type="active site" evidence="9">
    <location>
        <position position="59"/>
    </location>
</feature>
<dbReference type="RefSeq" id="WP_236254282.1">
    <property type="nucleotide sequence ID" value="NZ_CP036280.1"/>
</dbReference>
<organism evidence="12 13">
    <name type="scientific">Mucisphaera calidilacus</name>
    <dbReference type="NCBI Taxonomy" id="2527982"/>
    <lineage>
        <taxon>Bacteria</taxon>
        <taxon>Pseudomonadati</taxon>
        <taxon>Planctomycetota</taxon>
        <taxon>Phycisphaerae</taxon>
        <taxon>Phycisphaerales</taxon>
        <taxon>Phycisphaeraceae</taxon>
        <taxon>Mucisphaera</taxon>
    </lineage>
</organism>
<sequence length="262" mass="28976">MPQVIDCQNSNMDHELINDCQQRLGHQFDDRDLLKRAFTHASSIGDRLESNERLEFLGDAVLGQVVCEYLFHELPSEQEGELTKIKSAVVSRRACAKVSRKLGLPDCLKLGKGMEAGTDLPTSVAAAVFESVIAAIYLDAGYPAAKQFILHALDDILEEATNSLHQHNFKSVLQHYTQRHLPGNPAYILLDEKGPDHAKAFEVCVEIGGHKYTSAWANSKKEAEQKAALQALQDLGIATQHNNGSIEVHEDRFDDSPPIPIL</sequence>
<evidence type="ECO:0000256" key="2">
    <source>
        <dbReference type="ARBA" id="ARBA00010183"/>
    </source>
</evidence>
<keyword evidence="6 9" id="KW-0255">Endonuclease</keyword>
<dbReference type="PROSITE" id="PS00517">
    <property type="entry name" value="RNASE_3_1"/>
    <property type="match status" value="1"/>
</dbReference>
<dbReference type="InterPro" id="IPR014720">
    <property type="entry name" value="dsRBD_dom"/>
</dbReference>
<keyword evidence="3 9" id="KW-0698">rRNA processing</keyword>
<keyword evidence="13" id="KW-1185">Reference proteome</keyword>
<keyword evidence="9" id="KW-0699">rRNA-binding</keyword>
<evidence type="ECO:0000259" key="11">
    <source>
        <dbReference type="PROSITE" id="PS50142"/>
    </source>
</evidence>
<dbReference type="GO" id="GO:0003725">
    <property type="term" value="F:double-stranded RNA binding"/>
    <property type="evidence" value="ECO:0007669"/>
    <property type="project" value="TreeGrafter"/>
</dbReference>
<dbReference type="InterPro" id="IPR000999">
    <property type="entry name" value="RNase_III_dom"/>
</dbReference>
<dbReference type="GO" id="GO:0005737">
    <property type="term" value="C:cytoplasm"/>
    <property type="evidence" value="ECO:0007669"/>
    <property type="project" value="UniProtKB-SubCell"/>
</dbReference>
<keyword evidence="4 9" id="KW-0507">mRNA processing</keyword>
<evidence type="ECO:0000256" key="4">
    <source>
        <dbReference type="ARBA" id="ARBA00022664"/>
    </source>
</evidence>
<evidence type="ECO:0000256" key="5">
    <source>
        <dbReference type="ARBA" id="ARBA00022722"/>
    </source>
</evidence>
<evidence type="ECO:0000259" key="10">
    <source>
        <dbReference type="PROSITE" id="PS50137"/>
    </source>
</evidence>
<comment type="catalytic activity">
    <reaction evidence="1 9">
        <text>Endonucleolytic cleavage to 5'-phosphomonoester.</text>
        <dbReference type="EC" id="3.1.26.3"/>
    </reaction>
</comment>
<comment type="cofactor">
    <cofactor evidence="9">
        <name>Mg(2+)</name>
        <dbReference type="ChEBI" id="CHEBI:18420"/>
    </cofactor>
</comment>
<dbReference type="PANTHER" id="PTHR11207:SF0">
    <property type="entry name" value="RIBONUCLEASE 3"/>
    <property type="match status" value="1"/>
</dbReference>
<dbReference type="AlphaFoldDB" id="A0A518BXY6"/>
<evidence type="ECO:0000256" key="1">
    <source>
        <dbReference type="ARBA" id="ARBA00000109"/>
    </source>
</evidence>
<dbReference type="GO" id="GO:0008033">
    <property type="term" value="P:tRNA processing"/>
    <property type="evidence" value="ECO:0007669"/>
    <property type="project" value="UniProtKB-KW"/>
</dbReference>
<dbReference type="NCBIfam" id="TIGR02191">
    <property type="entry name" value="RNaseIII"/>
    <property type="match status" value="1"/>
</dbReference>
<comment type="similarity">
    <text evidence="2">Belongs to the ribonuclease III family.</text>
</comment>
<dbReference type="Proteomes" id="UP000320386">
    <property type="component" value="Chromosome"/>
</dbReference>
<feature type="domain" description="RNase III" evidence="11">
    <location>
        <begin position="17"/>
        <end position="141"/>
    </location>
</feature>
<gene>
    <name evidence="9 12" type="primary">rnc</name>
    <name evidence="12" type="ORF">Pan265_16690</name>
</gene>
<dbReference type="PANTHER" id="PTHR11207">
    <property type="entry name" value="RIBONUCLEASE III"/>
    <property type="match status" value="1"/>
</dbReference>
<reference evidence="12 13" key="1">
    <citation type="submission" date="2019-02" db="EMBL/GenBank/DDBJ databases">
        <title>Deep-cultivation of Planctomycetes and their phenomic and genomic characterization uncovers novel biology.</title>
        <authorList>
            <person name="Wiegand S."/>
            <person name="Jogler M."/>
            <person name="Boedeker C."/>
            <person name="Pinto D."/>
            <person name="Vollmers J."/>
            <person name="Rivas-Marin E."/>
            <person name="Kohn T."/>
            <person name="Peeters S.H."/>
            <person name="Heuer A."/>
            <person name="Rast P."/>
            <person name="Oberbeckmann S."/>
            <person name="Bunk B."/>
            <person name="Jeske O."/>
            <person name="Meyerdierks A."/>
            <person name="Storesund J.E."/>
            <person name="Kallscheuer N."/>
            <person name="Luecker S."/>
            <person name="Lage O.M."/>
            <person name="Pohl T."/>
            <person name="Merkel B.J."/>
            <person name="Hornburger P."/>
            <person name="Mueller R.-W."/>
            <person name="Bruemmer F."/>
            <person name="Labrenz M."/>
            <person name="Spormann A.M."/>
            <person name="Op den Camp H."/>
            <person name="Overmann J."/>
            <person name="Amann R."/>
            <person name="Jetten M.S.M."/>
            <person name="Mascher T."/>
            <person name="Medema M.H."/>
            <person name="Devos D.P."/>
            <person name="Kaster A.-K."/>
            <person name="Ovreas L."/>
            <person name="Rohde M."/>
            <person name="Galperin M.Y."/>
            <person name="Jogler C."/>
        </authorList>
    </citation>
    <scope>NUCLEOTIDE SEQUENCE [LARGE SCALE GENOMIC DNA]</scope>
    <source>
        <strain evidence="12 13">Pan265</strain>
    </source>
</reference>
<dbReference type="GO" id="GO:0006397">
    <property type="term" value="P:mRNA processing"/>
    <property type="evidence" value="ECO:0007669"/>
    <property type="project" value="UniProtKB-UniRule"/>
</dbReference>
<dbReference type="HAMAP" id="MF_00104">
    <property type="entry name" value="RNase_III"/>
    <property type="match status" value="1"/>
</dbReference>
<evidence type="ECO:0000256" key="7">
    <source>
        <dbReference type="ARBA" id="ARBA00022801"/>
    </source>
</evidence>
<dbReference type="EC" id="3.1.26.3" evidence="9"/>
<dbReference type="GO" id="GO:0004525">
    <property type="term" value="F:ribonuclease III activity"/>
    <property type="evidence" value="ECO:0007669"/>
    <property type="project" value="UniProtKB-UniRule"/>
</dbReference>
<evidence type="ECO:0000313" key="13">
    <source>
        <dbReference type="Proteomes" id="UP000320386"/>
    </source>
</evidence>
<dbReference type="PROSITE" id="PS50142">
    <property type="entry name" value="RNASE_3_2"/>
    <property type="match status" value="1"/>
</dbReference>
<dbReference type="Gene3D" id="1.10.1520.10">
    <property type="entry name" value="Ribonuclease III domain"/>
    <property type="match status" value="1"/>
</dbReference>
<proteinExistence type="inferred from homology"/>
<keyword evidence="9" id="KW-0460">Magnesium</keyword>
<dbReference type="Pfam" id="PF00035">
    <property type="entry name" value="dsrm"/>
    <property type="match status" value="1"/>
</dbReference>
<evidence type="ECO:0000256" key="6">
    <source>
        <dbReference type="ARBA" id="ARBA00022759"/>
    </source>
</evidence>
<evidence type="ECO:0000256" key="8">
    <source>
        <dbReference type="ARBA" id="ARBA00022884"/>
    </source>
</evidence>
<dbReference type="Gene3D" id="3.30.160.20">
    <property type="match status" value="1"/>
</dbReference>
<accession>A0A518BXY6</accession>
<dbReference type="CDD" id="cd10845">
    <property type="entry name" value="DSRM_RNAse_III_family"/>
    <property type="match status" value="1"/>
</dbReference>
<dbReference type="GO" id="GO:0019843">
    <property type="term" value="F:rRNA binding"/>
    <property type="evidence" value="ECO:0007669"/>
    <property type="project" value="UniProtKB-KW"/>
</dbReference>
<dbReference type="InterPro" id="IPR011907">
    <property type="entry name" value="RNase_III"/>
</dbReference>
<comment type="subunit">
    <text evidence="9">Homodimer.</text>
</comment>
<evidence type="ECO:0000256" key="9">
    <source>
        <dbReference type="HAMAP-Rule" id="MF_00104"/>
    </source>
</evidence>
<feature type="domain" description="DRBM" evidence="10">
    <location>
        <begin position="168"/>
        <end position="237"/>
    </location>
</feature>
<feature type="active site" evidence="9">
    <location>
        <position position="130"/>
    </location>
</feature>
<keyword evidence="9" id="KW-0963">Cytoplasm</keyword>
<keyword evidence="9" id="KW-0479">Metal-binding</keyword>
<dbReference type="GO" id="GO:0046872">
    <property type="term" value="F:metal ion binding"/>
    <property type="evidence" value="ECO:0007669"/>
    <property type="project" value="UniProtKB-KW"/>
</dbReference>
<dbReference type="Pfam" id="PF14622">
    <property type="entry name" value="Ribonucleas_3_3"/>
    <property type="match status" value="1"/>
</dbReference>
<dbReference type="InterPro" id="IPR036389">
    <property type="entry name" value="RNase_III_sf"/>
</dbReference>
<dbReference type="SMART" id="SM00535">
    <property type="entry name" value="RIBOc"/>
    <property type="match status" value="1"/>
</dbReference>
<dbReference type="KEGG" id="mcad:Pan265_16690"/>